<reference evidence="2" key="1">
    <citation type="submission" date="2022-11" db="UniProtKB">
        <authorList>
            <consortium name="WormBaseParasite"/>
        </authorList>
    </citation>
    <scope>IDENTIFICATION</scope>
</reference>
<evidence type="ECO:0000313" key="1">
    <source>
        <dbReference type="Proteomes" id="UP000887565"/>
    </source>
</evidence>
<organism evidence="1 2">
    <name type="scientific">Romanomermis culicivorax</name>
    <name type="common">Nematode worm</name>
    <dbReference type="NCBI Taxonomy" id="13658"/>
    <lineage>
        <taxon>Eukaryota</taxon>
        <taxon>Metazoa</taxon>
        <taxon>Ecdysozoa</taxon>
        <taxon>Nematoda</taxon>
        <taxon>Enoplea</taxon>
        <taxon>Dorylaimia</taxon>
        <taxon>Mermithida</taxon>
        <taxon>Mermithoidea</taxon>
        <taxon>Mermithidae</taxon>
        <taxon>Romanomermis</taxon>
    </lineage>
</organism>
<dbReference type="GO" id="GO:0003676">
    <property type="term" value="F:nucleic acid binding"/>
    <property type="evidence" value="ECO:0007669"/>
    <property type="project" value="InterPro"/>
</dbReference>
<name>A0A915IPQ7_ROMCU</name>
<keyword evidence="1" id="KW-1185">Reference proteome</keyword>
<dbReference type="GO" id="GO:0008168">
    <property type="term" value="F:methyltransferase activity"/>
    <property type="evidence" value="ECO:0007669"/>
    <property type="project" value="InterPro"/>
</dbReference>
<dbReference type="Proteomes" id="UP000887565">
    <property type="component" value="Unplaced"/>
</dbReference>
<evidence type="ECO:0000313" key="2">
    <source>
        <dbReference type="WBParaSite" id="nRc.2.0.1.t15860-RA"/>
    </source>
</evidence>
<dbReference type="GO" id="GO:0032259">
    <property type="term" value="P:methylation"/>
    <property type="evidence" value="ECO:0007669"/>
    <property type="project" value="InterPro"/>
</dbReference>
<proteinExistence type="predicted"/>
<dbReference type="AlphaFoldDB" id="A0A915IPQ7"/>
<protein>
    <submittedName>
        <fullName evidence="2">Uncharacterized protein</fullName>
    </submittedName>
</protein>
<sequence length="208" mass="24098">MTVVFSDHEFYLLDDLKYYAAIYNDLKLCYKIELYDISEPFLMQSEVNSINARILSKEETSHEQIIKKRKKKTRKSAPNENCLFVERHFQDIISKCRAAGFLKNDSSAVQRLLTGNKIAKDVFKSVADRLNVDGPNDILNVPIEKCDNWLEKSKIIDLSEKDYILPGCSSFIQSDVIEGLNMISRDKLKFDIVVIDPPWTNKSVRRKR</sequence>
<dbReference type="WBParaSite" id="nRc.2.0.1.t15860-RA">
    <property type="protein sequence ID" value="nRc.2.0.1.t15860-RA"/>
    <property type="gene ID" value="nRc.2.0.1.g15860"/>
</dbReference>
<dbReference type="PROSITE" id="PS00092">
    <property type="entry name" value="N6_MTASE"/>
    <property type="match status" value="1"/>
</dbReference>
<dbReference type="OMA" id="YYNESER"/>
<dbReference type="InterPro" id="IPR002052">
    <property type="entry name" value="DNA_methylase_N6_adenine_CS"/>
</dbReference>
<accession>A0A915IPQ7</accession>